<feature type="chain" id="PRO_5047025153" evidence="1">
    <location>
        <begin position="25"/>
        <end position="199"/>
    </location>
</feature>
<comment type="caution">
    <text evidence="3">The sequence shown here is derived from an EMBL/GenBank/DDBJ whole genome shotgun (WGS) entry which is preliminary data.</text>
</comment>
<dbReference type="RefSeq" id="WP_346229522.1">
    <property type="nucleotide sequence ID" value="NZ_JBDJAW010000036.1"/>
</dbReference>
<evidence type="ECO:0000259" key="2">
    <source>
        <dbReference type="SMART" id="SM00458"/>
    </source>
</evidence>
<dbReference type="SUPFAM" id="SSF50370">
    <property type="entry name" value="Ricin B-like lectins"/>
    <property type="match status" value="1"/>
</dbReference>
<dbReference type="Pfam" id="PF14200">
    <property type="entry name" value="RicinB_lectin_2"/>
    <property type="match status" value="1"/>
</dbReference>
<feature type="domain" description="Ricin B lectin" evidence="2">
    <location>
        <begin position="52"/>
        <end position="199"/>
    </location>
</feature>
<keyword evidence="4" id="KW-1185">Reference proteome</keyword>
<dbReference type="EMBL" id="JBDJAW010000036">
    <property type="protein sequence ID" value="MEN3539633.1"/>
    <property type="molecule type" value="Genomic_DNA"/>
</dbReference>
<dbReference type="Gene3D" id="2.80.10.50">
    <property type="match status" value="2"/>
</dbReference>
<accession>A0ABV0AWI3</accession>
<feature type="signal peptide" evidence="1">
    <location>
        <begin position="1"/>
        <end position="24"/>
    </location>
</feature>
<protein>
    <submittedName>
        <fullName evidence="3">RICIN domain-containing protein</fullName>
    </submittedName>
</protein>
<name>A0ABV0AWI3_9ACTN</name>
<proteinExistence type="predicted"/>
<evidence type="ECO:0000313" key="4">
    <source>
        <dbReference type="Proteomes" id="UP001447516"/>
    </source>
</evidence>
<gene>
    <name evidence="3" type="ORF">AAH991_31305</name>
</gene>
<dbReference type="Proteomes" id="UP001447516">
    <property type="component" value="Unassembled WGS sequence"/>
</dbReference>
<dbReference type="InterPro" id="IPR035992">
    <property type="entry name" value="Ricin_B-like_lectins"/>
</dbReference>
<reference evidence="3 4" key="1">
    <citation type="submission" date="2024-05" db="EMBL/GenBank/DDBJ databases">
        <title>Microbispora sp.ZYX-F-249.</title>
        <authorList>
            <person name="Xie H."/>
        </authorList>
    </citation>
    <scope>NUCLEOTIDE SEQUENCE [LARGE SCALE GENOMIC DNA]</scope>
    <source>
        <strain evidence="3 4">ZYX-F-249</strain>
    </source>
</reference>
<dbReference type="CDD" id="cd00161">
    <property type="entry name" value="beta-trefoil_Ricin-like"/>
    <property type="match status" value="1"/>
</dbReference>
<evidence type="ECO:0000256" key="1">
    <source>
        <dbReference type="SAM" id="SignalP"/>
    </source>
</evidence>
<sequence length="199" mass="22556">MRKFLRVLTTLVVTIAGLSLPMIAAQPAQAAASVCSSRYGSYWNHQDKAHWWAAAAAGRAQQHRMPIDLQGPWKDDGVQAHIWDWYGGESQYWCLHRIEFANQSYAFQFRNYYTGKCLGVPELGNYVAVRQYTCTSDGYRQRWVLMGQGLVSTPDGIKTGQALRMDDSNYCLDVRDEQTAAGTPLQLWTCSKTPNQVFY</sequence>
<dbReference type="InterPro" id="IPR000772">
    <property type="entry name" value="Ricin_B_lectin"/>
</dbReference>
<dbReference type="SMART" id="SM00458">
    <property type="entry name" value="RICIN"/>
    <property type="match status" value="1"/>
</dbReference>
<keyword evidence="1" id="KW-0732">Signal</keyword>
<organism evidence="3 4">
    <name type="scientific">Microbispora maris</name>
    <dbReference type="NCBI Taxonomy" id="3144104"/>
    <lineage>
        <taxon>Bacteria</taxon>
        <taxon>Bacillati</taxon>
        <taxon>Actinomycetota</taxon>
        <taxon>Actinomycetes</taxon>
        <taxon>Streptosporangiales</taxon>
        <taxon>Streptosporangiaceae</taxon>
        <taxon>Microbispora</taxon>
    </lineage>
</organism>
<evidence type="ECO:0000313" key="3">
    <source>
        <dbReference type="EMBL" id="MEN3539633.1"/>
    </source>
</evidence>
<dbReference type="PROSITE" id="PS50231">
    <property type="entry name" value="RICIN_B_LECTIN"/>
    <property type="match status" value="1"/>
</dbReference>